<reference evidence="2" key="1">
    <citation type="submission" date="2003-11" db="EMBL/GenBank/DDBJ databases">
        <authorList>
            <person name="Heidelberg J.F."/>
            <person name="Eisen J.A."/>
            <person name="Nelson W.C."/>
            <person name="DeLong E.F."/>
        </authorList>
    </citation>
    <scope>NUCLEOTIDE SEQUENCE</scope>
</reference>
<gene>
    <name evidence="2" type="ORF">MBMO_EBAC000-36A07.27</name>
</gene>
<evidence type="ECO:0000313" key="2">
    <source>
        <dbReference type="EMBL" id="AAR38182.1"/>
    </source>
</evidence>
<protein>
    <recommendedName>
        <fullName evidence="3">Lipoprotein</fullName>
    </recommendedName>
</protein>
<dbReference type="PROSITE" id="PS51257">
    <property type="entry name" value="PROKAR_LIPOPROTEIN"/>
    <property type="match status" value="1"/>
</dbReference>
<evidence type="ECO:0000256" key="1">
    <source>
        <dbReference type="SAM" id="SignalP"/>
    </source>
</evidence>
<name>Q6SFN0_9BACT</name>
<sequence length="37" mass="4181">MKKLLAMLALAVLVTGCYAKVSNKDYDKTEDSNARRY</sequence>
<organism evidence="2">
    <name type="scientific">uncultured marine bacterium 580</name>
    <dbReference type="NCBI Taxonomy" id="257400"/>
    <lineage>
        <taxon>Bacteria</taxon>
        <taxon>environmental samples</taxon>
    </lineage>
</organism>
<dbReference type="AlphaFoldDB" id="Q6SFN0"/>
<reference evidence="2" key="2">
    <citation type="submission" date="2003-12" db="EMBL/GenBank/DDBJ databases">
        <title>Monterey Bay Coastal Ocean Microbial Observatory environmental clone sequencing.</title>
        <authorList>
            <person name="DeLong E.F."/>
        </authorList>
    </citation>
    <scope>NUCLEOTIDE SEQUENCE</scope>
</reference>
<proteinExistence type="predicted"/>
<feature type="signal peptide" evidence="1">
    <location>
        <begin position="1"/>
        <end position="19"/>
    </location>
</feature>
<accession>Q6SFN0</accession>
<evidence type="ECO:0008006" key="3">
    <source>
        <dbReference type="Google" id="ProtNLM"/>
    </source>
</evidence>
<dbReference type="EMBL" id="AY458647">
    <property type="protein sequence ID" value="AAR38182.1"/>
    <property type="molecule type" value="Genomic_DNA"/>
</dbReference>
<keyword evidence="1" id="KW-0732">Signal</keyword>
<feature type="chain" id="PRO_5004279841" description="Lipoprotein" evidence="1">
    <location>
        <begin position="20"/>
        <end position="37"/>
    </location>
</feature>